<dbReference type="GO" id="GO:0046872">
    <property type="term" value="F:metal ion binding"/>
    <property type="evidence" value="ECO:0007669"/>
    <property type="project" value="InterPro"/>
</dbReference>
<evidence type="ECO:0000313" key="4">
    <source>
        <dbReference type="EMBL" id="QEV64057.1"/>
    </source>
</evidence>
<sequence length="201" mass="22238">MNDTDDALLGYFDTAADGFGARLRAVPDASWENSTPCSAWNVRQLVKHMIQGSRVYSALLRGGGSAEFMANLDQEDAPGDDLVAVYREAVAECRAAFHATGALDRVVDYPFGPVPGRQLLGLYVVDAVTHTWDLARAVRLDERLDTRAVRWVLGNVEWIYQDVSESPLVDGDRYYGRPQRTPTPDAAPAQDRLLRLMGRTP</sequence>
<dbReference type="InterPro" id="IPR034660">
    <property type="entry name" value="DinB/YfiT-like"/>
</dbReference>
<feature type="region of interest" description="Disordered" evidence="1">
    <location>
        <begin position="174"/>
        <end position="201"/>
    </location>
</feature>
<dbReference type="EMBL" id="JACHJD010000002">
    <property type="protein sequence ID" value="MBB5102281.1"/>
    <property type="molecule type" value="Genomic_DNA"/>
</dbReference>
<reference evidence="3 6" key="2">
    <citation type="submission" date="2020-08" db="EMBL/GenBank/DDBJ databases">
        <title>Genomic Encyclopedia of Type Strains, Phase III (KMG-III): the genomes of soil and plant-associated and newly described type strains.</title>
        <authorList>
            <person name="Whitman W."/>
        </authorList>
    </citation>
    <scope>NUCLEOTIDE SEQUENCE [LARGE SCALE GENOMIC DNA]</scope>
    <source>
        <strain evidence="3 6">CECT 3146</strain>
    </source>
</reference>
<keyword evidence="6" id="KW-1185">Reference proteome</keyword>
<proteinExistence type="predicted"/>
<evidence type="ECO:0000313" key="5">
    <source>
        <dbReference type="Proteomes" id="UP000326505"/>
    </source>
</evidence>
<reference evidence="4 5" key="1">
    <citation type="submission" date="2017-09" db="EMBL/GenBank/DDBJ databases">
        <authorList>
            <person name="Lee N."/>
            <person name="Cho B.-K."/>
        </authorList>
    </citation>
    <scope>NUCLEOTIDE SEQUENCE [LARGE SCALE GENOMIC DNA]</scope>
    <source>
        <strain evidence="4 5">ATCC 27465</strain>
    </source>
</reference>
<dbReference type="Pfam" id="PF11716">
    <property type="entry name" value="MDMPI_N"/>
    <property type="match status" value="1"/>
</dbReference>
<evidence type="ECO:0000313" key="3">
    <source>
        <dbReference type="EMBL" id="MBB5102281.1"/>
    </source>
</evidence>
<organism evidence="4 5">
    <name type="scientific">Streptomyces spectabilis</name>
    <dbReference type="NCBI Taxonomy" id="68270"/>
    <lineage>
        <taxon>Bacteria</taxon>
        <taxon>Bacillati</taxon>
        <taxon>Actinomycetota</taxon>
        <taxon>Actinomycetes</taxon>
        <taxon>Kitasatosporales</taxon>
        <taxon>Streptomycetaceae</taxon>
        <taxon>Streptomyces</taxon>
    </lineage>
</organism>
<feature type="domain" description="Mycothiol-dependent maleylpyruvate isomerase metal-binding" evidence="2">
    <location>
        <begin position="14"/>
        <end position="135"/>
    </location>
</feature>
<protein>
    <submittedName>
        <fullName evidence="4">TIGR03086 family protein</fullName>
    </submittedName>
    <submittedName>
        <fullName evidence="3">Uncharacterized protein (TIGR03086 family)</fullName>
    </submittedName>
</protein>
<name>A0A5P2XG96_STRST</name>
<dbReference type="InterPro" id="IPR017520">
    <property type="entry name" value="CHP03086"/>
</dbReference>
<dbReference type="NCBIfam" id="TIGR03083">
    <property type="entry name" value="maleylpyruvate isomerase family mycothiol-dependent enzyme"/>
    <property type="match status" value="1"/>
</dbReference>
<dbReference type="InterPro" id="IPR017517">
    <property type="entry name" value="Maleyloyr_isom"/>
</dbReference>
<dbReference type="SUPFAM" id="SSF109854">
    <property type="entry name" value="DinB/YfiT-like putative metalloenzymes"/>
    <property type="match status" value="1"/>
</dbReference>
<accession>A0A5P2XG96</accession>
<evidence type="ECO:0000256" key="1">
    <source>
        <dbReference type="SAM" id="MobiDB-lite"/>
    </source>
</evidence>
<dbReference type="RefSeq" id="WP_150514912.1">
    <property type="nucleotide sequence ID" value="NZ_BMSQ01000009.1"/>
</dbReference>
<dbReference type="OrthoDB" id="5185819at2"/>
<dbReference type="InterPro" id="IPR024344">
    <property type="entry name" value="MDMPI_metal-binding"/>
</dbReference>
<dbReference type="Proteomes" id="UP000549009">
    <property type="component" value="Unassembled WGS sequence"/>
</dbReference>
<dbReference type="Gene3D" id="1.20.120.450">
    <property type="entry name" value="dinb family like domain"/>
    <property type="match status" value="1"/>
</dbReference>
<gene>
    <name evidence="4" type="ORF">CP982_39625</name>
    <name evidence="3" type="ORF">FHS40_001334</name>
</gene>
<dbReference type="EMBL" id="CP023690">
    <property type="protein sequence ID" value="QEV64057.1"/>
    <property type="molecule type" value="Genomic_DNA"/>
</dbReference>
<evidence type="ECO:0000313" key="6">
    <source>
        <dbReference type="Proteomes" id="UP000549009"/>
    </source>
</evidence>
<dbReference type="Proteomes" id="UP000326505">
    <property type="component" value="Chromosome"/>
</dbReference>
<dbReference type="NCBIfam" id="TIGR03086">
    <property type="entry name" value="TIGR03086 family metal-binding protein"/>
    <property type="match status" value="1"/>
</dbReference>
<evidence type="ECO:0000259" key="2">
    <source>
        <dbReference type="Pfam" id="PF11716"/>
    </source>
</evidence>
<dbReference type="AlphaFoldDB" id="A0A5P2XG96"/>
<dbReference type="KEGG" id="sspb:CP982_39625"/>